<feature type="coiled-coil region" evidence="1">
    <location>
        <begin position="13"/>
        <end position="40"/>
    </location>
</feature>
<evidence type="ECO:0000313" key="3">
    <source>
        <dbReference type="EMBL" id="RHY27601.1"/>
    </source>
</evidence>
<dbReference type="Proteomes" id="UP000285060">
    <property type="component" value="Unassembled WGS sequence"/>
</dbReference>
<evidence type="ECO:0000256" key="1">
    <source>
        <dbReference type="SAM" id="Coils"/>
    </source>
</evidence>
<proteinExistence type="predicted"/>
<dbReference type="AlphaFoldDB" id="A0A418AQV9"/>
<evidence type="ECO:0000313" key="4">
    <source>
        <dbReference type="Proteomes" id="UP000285060"/>
    </source>
</evidence>
<sequence length="298" mass="32606">MATSYAAWDKYDVDKVMQQLDEADAREEKLKKKQEFLKKKNNVVDEAGDSAEVLATRAAVAALKAKRLADRNNKKNADRGGISVVMDSNSVVAVLEKQAGLLQRKSSSIQTAMRSRGQASAFLTKNQATDALASYREALRAVDELDNVIPQLDVIETEIEQTSKLLQQQPNNLSNSGGPDHHACSGPCNHSAPQNTPVGPPSLPKSSDLKGIAKMLRVDCLIGIGTVILRRFEDLTLVSLGMCHMERCHYASASESFRDAILINGDNLEAWRLRAAAFSRMGTTFVRPSFSSRSAHHL</sequence>
<comment type="caution">
    <text evidence="3">The sequence shown here is derived from an EMBL/GenBank/DDBJ whole genome shotgun (WGS) entry which is preliminary data.</text>
</comment>
<keyword evidence="4" id="KW-1185">Reference proteome</keyword>
<dbReference type="InterPro" id="IPR011990">
    <property type="entry name" value="TPR-like_helical_dom_sf"/>
</dbReference>
<organism evidence="3 4">
    <name type="scientific">Aphanomyces invadans</name>
    <dbReference type="NCBI Taxonomy" id="157072"/>
    <lineage>
        <taxon>Eukaryota</taxon>
        <taxon>Sar</taxon>
        <taxon>Stramenopiles</taxon>
        <taxon>Oomycota</taxon>
        <taxon>Saprolegniomycetes</taxon>
        <taxon>Saprolegniales</taxon>
        <taxon>Verrucalvaceae</taxon>
        <taxon>Aphanomyces</taxon>
    </lineage>
</organism>
<accession>A0A418AQV9</accession>
<reference evidence="3 4" key="1">
    <citation type="submission" date="2018-08" db="EMBL/GenBank/DDBJ databases">
        <title>Aphanomyces genome sequencing and annotation.</title>
        <authorList>
            <person name="Minardi D."/>
            <person name="Oidtmann B."/>
            <person name="Van Der Giezen M."/>
            <person name="Studholme D.J."/>
        </authorList>
    </citation>
    <scope>NUCLEOTIDE SEQUENCE [LARGE SCALE GENOMIC DNA]</scope>
    <source>
        <strain evidence="3 4">NJM0002</strain>
    </source>
</reference>
<dbReference type="VEuPathDB" id="FungiDB:H310_03412"/>
<name>A0A418AQV9_9STRA</name>
<dbReference type="EMBL" id="QUSY01000738">
    <property type="protein sequence ID" value="RHY27601.1"/>
    <property type="molecule type" value="Genomic_DNA"/>
</dbReference>
<feature type="region of interest" description="Disordered" evidence="2">
    <location>
        <begin position="169"/>
        <end position="206"/>
    </location>
</feature>
<gene>
    <name evidence="3" type="ORF">DYB32_007653</name>
</gene>
<dbReference type="SUPFAM" id="SSF48452">
    <property type="entry name" value="TPR-like"/>
    <property type="match status" value="1"/>
</dbReference>
<protein>
    <submittedName>
        <fullName evidence="3">Uncharacterized protein</fullName>
    </submittedName>
</protein>
<keyword evidence="1" id="KW-0175">Coiled coil</keyword>
<evidence type="ECO:0000256" key="2">
    <source>
        <dbReference type="SAM" id="MobiDB-lite"/>
    </source>
</evidence>
<dbReference type="Gene3D" id="1.25.40.10">
    <property type="entry name" value="Tetratricopeptide repeat domain"/>
    <property type="match status" value="1"/>
</dbReference>